<dbReference type="AlphaFoldDB" id="A0A3R9MYQ2"/>
<organism evidence="1 2">
    <name type="scientific">Hymenobacter metallilatus</name>
    <dbReference type="NCBI Taxonomy" id="2493666"/>
    <lineage>
        <taxon>Bacteria</taxon>
        <taxon>Pseudomonadati</taxon>
        <taxon>Bacteroidota</taxon>
        <taxon>Cytophagia</taxon>
        <taxon>Cytophagales</taxon>
        <taxon>Hymenobacteraceae</taxon>
        <taxon>Hymenobacter</taxon>
    </lineage>
</organism>
<dbReference type="Gene3D" id="3.40.50.620">
    <property type="entry name" value="HUPs"/>
    <property type="match status" value="2"/>
</dbReference>
<dbReference type="Proteomes" id="UP000280066">
    <property type="component" value="Unassembled WGS sequence"/>
</dbReference>
<evidence type="ECO:0008006" key="3">
    <source>
        <dbReference type="Google" id="ProtNLM"/>
    </source>
</evidence>
<evidence type="ECO:0000313" key="2">
    <source>
        <dbReference type="Proteomes" id="UP000280066"/>
    </source>
</evidence>
<dbReference type="EMBL" id="RWIS01000005">
    <property type="protein sequence ID" value="RSK33920.1"/>
    <property type="molecule type" value="Genomic_DNA"/>
</dbReference>
<dbReference type="InterPro" id="IPR014729">
    <property type="entry name" value="Rossmann-like_a/b/a_fold"/>
</dbReference>
<name>A0A3R9MYQ2_9BACT</name>
<accession>A0A3R9MYQ2</accession>
<protein>
    <recommendedName>
        <fullName evidence="3">Universal stress protein</fullName>
    </recommendedName>
</protein>
<dbReference type="OrthoDB" id="870142at2"/>
<proteinExistence type="predicted"/>
<sequence>MVTFHVLTDFSAAATNALHYAVVLARHVGGLVHLWHMLPARQASSAAYFGSPGAVCTAAQAQASLLEVARKVEQYVPCATSLLLENPMQHLVATLGTKAGNVVVVGNANPVKSMQAAASSAALRLVQTLAQPLLVVPITYRAGAIPRRVVLDTDRQKVRLPVAASTIPCLLAQLTDSSQPLTLSHLPGDVEDLLNRVIPSVVGLHVYTSPASPELVDVANNIQATGLLHGVAHTVTSTRYPSIEEGIRYAADRHQADLLTFVTRQRMYPGKQFLRSVTAGLLAHSRIPVLTIPEI</sequence>
<keyword evidence="2" id="KW-1185">Reference proteome</keyword>
<dbReference type="RefSeq" id="WP_125429045.1">
    <property type="nucleotide sequence ID" value="NZ_RWIS01000005.1"/>
</dbReference>
<dbReference type="SUPFAM" id="SSF52402">
    <property type="entry name" value="Adenine nucleotide alpha hydrolases-like"/>
    <property type="match status" value="2"/>
</dbReference>
<comment type="caution">
    <text evidence="1">The sequence shown here is derived from an EMBL/GenBank/DDBJ whole genome shotgun (WGS) entry which is preliminary data.</text>
</comment>
<reference evidence="1 2" key="1">
    <citation type="submission" date="2018-12" db="EMBL/GenBank/DDBJ databases">
        <authorList>
            <person name="Feng G."/>
            <person name="Zhu H."/>
        </authorList>
    </citation>
    <scope>NUCLEOTIDE SEQUENCE [LARGE SCALE GENOMIC DNA]</scope>
    <source>
        <strain evidence="1 2">9PBR-2</strain>
    </source>
</reference>
<gene>
    <name evidence="1" type="ORF">EI290_09450</name>
</gene>
<evidence type="ECO:0000313" key="1">
    <source>
        <dbReference type="EMBL" id="RSK33920.1"/>
    </source>
</evidence>